<sequence>MDKADRAASSFKEGFNCSQSVLSTYSKLFGLNHEVALKIAQAFGGGMAHMGQTCGAVTGAFMVIGLKHGKVKAEDEEAKEKSYKIVREFVNRFKSLHDSIMCKDLLGYDLDNPEEREQIEEKQICETRCPEFIKNAVGVLEKLL</sequence>
<dbReference type="Pfam" id="PF09719">
    <property type="entry name" value="C_GCAxxG_C_C"/>
    <property type="match status" value="1"/>
</dbReference>
<protein>
    <recommendedName>
        <fullName evidence="2">C_GCAxxG_C_C family protein</fullName>
    </recommendedName>
</protein>
<evidence type="ECO:0000313" key="1">
    <source>
        <dbReference type="EMBL" id="KKN33568.1"/>
    </source>
</evidence>
<comment type="caution">
    <text evidence="1">The sequence shown here is derived from an EMBL/GenBank/DDBJ whole genome shotgun (WGS) entry which is preliminary data.</text>
</comment>
<dbReference type="NCBIfam" id="TIGR01909">
    <property type="entry name" value="C_GCAxxG_C_C"/>
    <property type="match status" value="1"/>
</dbReference>
<dbReference type="AlphaFoldDB" id="A0A0F9SWG4"/>
<dbReference type="InterPro" id="IPR010181">
    <property type="entry name" value="CGCAxxGCC_motif"/>
</dbReference>
<accession>A0A0F9SWG4</accession>
<organism evidence="1">
    <name type="scientific">marine sediment metagenome</name>
    <dbReference type="NCBI Taxonomy" id="412755"/>
    <lineage>
        <taxon>unclassified sequences</taxon>
        <taxon>metagenomes</taxon>
        <taxon>ecological metagenomes</taxon>
    </lineage>
</organism>
<proteinExistence type="predicted"/>
<reference evidence="1" key="1">
    <citation type="journal article" date="2015" name="Nature">
        <title>Complex archaea that bridge the gap between prokaryotes and eukaryotes.</title>
        <authorList>
            <person name="Spang A."/>
            <person name="Saw J.H."/>
            <person name="Jorgensen S.L."/>
            <person name="Zaremba-Niedzwiedzka K."/>
            <person name="Martijn J."/>
            <person name="Lind A.E."/>
            <person name="van Eijk R."/>
            <person name="Schleper C."/>
            <person name="Guy L."/>
            <person name="Ettema T.J."/>
        </authorList>
    </citation>
    <scope>NUCLEOTIDE SEQUENCE</scope>
</reference>
<gene>
    <name evidence="1" type="ORF">LCGC14_0802440</name>
</gene>
<evidence type="ECO:0008006" key="2">
    <source>
        <dbReference type="Google" id="ProtNLM"/>
    </source>
</evidence>
<name>A0A0F9SWG4_9ZZZZ</name>
<dbReference type="EMBL" id="LAZR01002167">
    <property type="protein sequence ID" value="KKN33568.1"/>
    <property type="molecule type" value="Genomic_DNA"/>
</dbReference>